<dbReference type="SUPFAM" id="SSF54593">
    <property type="entry name" value="Glyoxalase/Bleomycin resistance protein/Dihydroxybiphenyl dioxygenase"/>
    <property type="match status" value="1"/>
</dbReference>
<sequence>MDRDEYGSLPRGINHIGLTVDDLDEASAFLAKGLGARWCYDGLTRDDAPRQGPEVERQLGLSEGSRIVRQRLMRVGNGPNIEIFEIEAVDPSRPLRLEDRGWNHISIYCDDIEGALKRLVAAGAEPLSDVHGNSRHEDTDGNGSVYARPPWGGLIELQSIPNGYYYPDDSEARTWVPETGGGT</sequence>
<dbReference type="PANTHER" id="PTHR43048">
    <property type="entry name" value="METHYLMALONYL-COA EPIMERASE"/>
    <property type="match status" value="1"/>
</dbReference>
<dbReference type="Pfam" id="PF13669">
    <property type="entry name" value="Glyoxalase_4"/>
    <property type="match status" value="1"/>
</dbReference>
<name>A0A2W5MZ31_RHOSU</name>
<dbReference type="AlphaFoldDB" id="A0A2W5MZ31"/>
<dbReference type="InterPro" id="IPR051785">
    <property type="entry name" value="MMCE/EMCE_epimerase"/>
</dbReference>
<reference evidence="4 5" key="1">
    <citation type="submission" date="2017-08" db="EMBL/GenBank/DDBJ databases">
        <title>Infants hospitalized years apart are colonized by the same room-sourced microbial strains.</title>
        <authorList>
            <person name="Brooks B."/>
            <person name="Olm M.R."/>
            <person name="Firek B.A."/>
            <person name="Baker R."/>
            <person name="Thomas B.C."/>
            <person name="Morowitz M.J."/>
            <person name="Banfield J.F."/>
        </authorList>
    </citation>
    <scope>NUCLEOTIDE SEQUENCE [LARGE SCALE GENOMIC DNA]</scope>
    <source>
        <strain evidence="4">S2_005_002_R2_34</strain>
    </source>
</reference>
<comment type="caution">
    <text evidence="4">The sequence shown here is derived from an EMBL/GenBank/DDBJ whole genome shotgun (WGS) entry which is preliminary data.</text>
</comment>
<evidence type="ECO:0000256" key="1">
    <source>
        <dbReference type="ARBA" id="ARBA00022723"/>
    </source>
</evidence>
<dbReference type="InterPro" id="IPR037523">
    <property type="entry name" value="VOC_core"/>
</dbReference>
<dbReference type="PROSITE" id="PS51819">
    <property type="entry name" value="VOC"/>
    <property type="match status" value="1"/>
</dbReference>
<dbReference type="Gene3D" id="3.10.180.10">
    <property type="entry name" value="2,3-Dihydroxybiphenyl 1,2-Dioxygenase, domain 1"/>
    <property type="match status" value="1"/>
</dbReference>
<dbReference type="GO" id="GO:0004493">
    <property type="term" value="F:methylmalonyl-CoA epimerase activity"/>
    <property type="evidence" value="ECO:0007669"/>
    <property type="project" value="TreeGrafter"/>
</dbReference>
<evidence type="ECO:0000313" key="4">
    <source>
        <dbReference type="EMBL" id="PZQ46531.1"/>
    </source>
</evidence>
<feature type="region of interest" description="Disordered" evidence="2">
    <location>
        <begin position="128"/>
        <end position="147"/>
    </location>
</feature>
<dbReference type="GO" id="GO:0046872">
    <property type="term" value="F:metal ion binding"/>
    <property type="evidence" value="ECO:0007669"/>
    <property type="project" value="UniProtKB-KW"/>
</dbReference>
<keyword evidence="1" id="KW-0479">Metal-binding</keyword>
<dbReference type="GO" id="GO:0046491">
    <property type="term" value="P:L-methylmalonyl-CoA metabolic process"/>
    <property type="evidence" value="ECO:0007669"/>
    <property type="project" value="TreeGrafter"/>
</dbReference>
<evidence type="ECO:0000313" key="5">
    <source>
        <dbReference type="Proteomes" id="UP000249185"/>
    </source>
</evidence>
<feature type="domain" description="VOC" evidence="3">
    <location>
        <begin position="12"/>
        <end position="160"/>
    </location>
</feature>
<dbReference type="InterPro" id="IPR029068">
    <property type="entry name" value="Glyas_Bleomycin-R_OHBP_Dase"/>
</dbReference>
<gene>
    <name evidence="4" type="ORF">DI556_20155</name>
</gene>
<evidence type="ECO:0000256" key="2">
    <source>
        <dbReference type="SAM" id="MobiDB-lite"/>
    </source>
</evidence>
<dbReference type="EMBL" id="QFPW01000024">
    <property type="protein sequence ID" value="PZQ46531.1"/>
    <property type="molecule type" value="Genomic_DNA"/>
</dbReference>
<dbReference type="Proteomes" id="UP000249185">
    <property type="component" value="Unassembled WGS sequence"/>
</dbReference>
<evidence type="ECO:0000259" key="3">
    <source>
        <dbReference type="PROSITE" id="PS51819"/>
    </source>
</evidence>
<organism evidence="4 5">
    <name type="scientific">Rhodovulum sulfidophilum</name>
    <name type="common">Rhodobacter sulfidophilus</name>
    <dbReference type="NCBI Taxonomy" id="35806"/>
    <lineage>
        <taxon>Bacteria</taxon>
        <taxon>Pseudomonadati</taxon>
        <taxon>Pseudomonadota</taxon>
        <taxon>Alphaproteobacteria</taxon>
        <taxon>Rhodobacterales</taxon>
        <taxon>Paracoccaceae</taxon>
        <taxon>Rhodovulum</taxon>
    </lineage>
</organism>
<accession>A0A2W5MZ31</accession>
<dbReference type="PANTHER" id="PTHR43048:SF6">
    <property type="entry name" value="BLR8189 PROTEIN"/>
    <property type="match status" value="1"/>
</dbReference>
<protein>
    <submittedName>
        <fullName evidence="4">Glyoxalase</fullName>
    </submittedName>
</protein>
<proteinExistence type="predicted"/>